<name>A0ABY4HAM2_9BACI</name>
<dbReference type="InterPro" id="IPR006119">
    <property type="entry name" value="Resolv_N"/>
</dbReference>
<evidence type="ECO:0000256" key="1">
    <source>
        <dbReference type="ARBA" id="ARBA00022908"/>
    </source>
</evidence>
<dbReference type="PANTHER" id="PTHR30461">
    <property type="entry name" value="DNA-INVERTASE FROM LAMBDOID PROPHAGE"/>
    <property type="match status" value="1"/>
</dbReference>
<dbReference type="PROSITE" id="PS51736">
    <property type="entry name" value="RECOMBINASES_3"/>
    <property type="match status" value="1"/>
</dbReference>
<keyword evidence="2" id="KW-0238">DNA-binding</keyword>
<evidence type="ECO:0000313" key="6">
    <source>
        <dbReference type="EMBL" id="UOR10995.1"/>
    </source>
</evidence>
<dbReference type="PROSITE" id="PS00397">
    <property type="entry name" value="RECOMBINASES_1"/>
    <property type="match status" value="1"/>
</dbReference>
<dbReference type="SMART" id="SM00857">
    <property type="entry name" value="Resolvase"/>
    <property type="match status" value="1"/>
</dbReference>
<dbReference type="InterPro" id="IPR050639">
    <property type="entry name" value="SSR_resolvase"/>
</dbReference>
<evidence type="ECO:0000256" key="4">
    <source>
        <dbReference type="PROSITE-ProRule" id="PRU10137"/>
    </source>
</evidence>
<dbReference type="Proteomes" id="UP000830326">
    <property type="component" value="Chromosome"/>
</dbReference>
<dbReference type="Gene3D" id="3.40.50.1390">
    <property type="entry name" value="Resolvase, N-terminal catalytic domain"/>
    <property type="match status" value="1"/>
</dbReference>
<evidence type="ECO:0000256" key="3">
    <source>
        <dbReference type="ARBA" id="ARBA00023172"/>
    </source>
</evidence>
<sequence>MESRRMGYLRVSSKDQNEERQMAAMKEHGINERDIFIDKVSGKDFKRENYQLLKRVLRPGDILYIHALDRFGRNKNEIVEEWNDITKNIQADIVVLDMPLLDTTQYKDSMGTFIADLVLQILSWMAQEERDRIRKRQREGIDAALKQGKALGRPKANITEVFRETYVEWKEGKITATRAMQKAQVKKTTFYKLVKQMEENPT</sequence>
<dbReference type="PANTHER" id="PTHR30461:SF2">
    <property type="entry name" value="SERINE RECOMBINASE PINE-RELATED"/>
    <property type="match status" value="1"/>
</dbReference>
<accession>A0ABY4HAM2</accession>
<protein>
    <submittedName>
        <fullName evidence="6">Recombinase family protein</fullName>
    </submittedName>
</protein>
<feature type="active site" description="O-(5'-phospho-DNA)-serine intermediate" evidence="4">
    <location>
        <position position="12"/>
    </location>
</feature>
<dbReference type="CDD" id="cd03768">
    <property type="entry name" value="SR_ResInv"/>
    <property type="match status" value="1"/>
</dbReference>
<evidence type="ECO:0000313" key="7">
    <source>
        <dbReference type="Proteomes" id="UP000830326"/>
    </source>
</evidence>
<dbReference type="EMBL" id="CP095075">
    <property type="protein sequence ID" value="UOR10995.1"/>
    <property type="molecule type" value="Genomic_DNA"/>
</dbReference>
<evidence type="ECO:0000256" key="2">
    <source>
        <dbReference type="ARBA" id="ARBA00023125"/>
    </source>
</evidence>
<dbReference type="SUPFAM" id="SSF53041">
    <property type="entry name" value="Resolvase-like"/>
    <property type="match status" value="1"/>
</dbReference>
<keyword evidence="1" id="KW-0229">DNA integration</keyword>
<dbReference type="InterPro" id="IPR006118">
    <property type="entry name" value="Recombinase_CS"/>
</dbReference>
<dbReference type="InterPro" id="IPR036162">
    <property type="entry name" value="Resolvase-like_N_sf"/>
</dbReference>
<dbReference type="Pfam" id="PF00239">
    <property type="entry name" value="Resolvase"/>
    <property type="match status" value="1"/>
</dbReference>
<proteinExistence type="predicted"/>
<evidence type="ECO:0000259" key="5">
    <source>
        <dbReference type="PROSITE" id="PS51736"/>
    </source>
</evidence>
<keyword evidence="7" id="KW-1185">Reference proteome</keyword>
<reference evidence="6" key="1">
    <citation type="submission" date="2022-04" db="EMBL/GenBank/DDBJ databases">
        <title>Halobacillus sp. isolated from saltern.</title>
        <authorList>
            <person name="Won M."/>
            <person name="Lee C.-M."/>
            <person name="Woen H.-Y."/>
            <person name="Kwon S.-W."/>
        </authorList>
    </citation>
    <scope>NUCLEOTIDE SEQUENCE</scope>
    <source>
        <strain evidence="6">SSHM10-5</strain>
    </source>
</reference>
<dbReference type="RefSeq" id="WP_245030524.1">
    <property type="nucleotide sequence ID" value="NZ_CP095075.1"/>
</dbReference>
<gene>
    <name evidence="6" type="ORF">MUO15_15495</name>
</gene>
<organism evidence="6 7">
    <name type="scientific">Halobacillus amylolyticus</name>
    <dbReference type="NCBI Taxonomy" id="2932259"/>
    <lineage>
        <taxon>Bacteria</taxon>
        <taxon>Bacillati</taxon>
        <taxon>Bacillota</taxon>
        <taxon>Bacilli</taxon>
        <taxon>Bacillales</taxon>
        <taxon>Bacillaceae</taxon>
        <taxon>Halobacillus</taxon>
    </lineage>
</organism>
<feature type="domain" description="Resolvase/invertase-type recombinase catalytic" evidence="5">
    <location>
        <begin position="4"/>
        <end position="148"/>
    </location>
</feature>
<keyword evidence="3" id="KW-0233">DNA recombination</keyword>